<keyword evidence="2" id="KW-0732">Signal</keyword>
<sequence length="226" mass="24085">MAPLGSVITLLLMTLLTSCHATEQIDHASIPVTFTTLVSTQSPNTAFLQMARTVNGTTLSVTSYNSTLATSTPAPGPSNSSDGHRGILPLRLAKTELNNPARFHKIGNGLWGRSAQADDLPTPSTTLDPEPSTLPSEVMQQFRPTQTGDDIEARIHNIGHGLWDRARSNTTLPMMTGSLRRMRMNATVIRKVVTGTTPTPTGPGGAVNPALFHNVAGGLWDRRGAV</sequence>
<gene>
    <name evidence="3" type="ORF">K458DRAFT_400477</name>
</gene>
<feature type="compositionally biased region" description="Polar residues" evidence="1">
    <location>
        <begin position="122"/>
        <end position="133"/>
    </location>
</feature>
<evidence type="ECO:0000256" key="1">
    <source>
        <dbReference type="SAM" id="MobiDB-lite"/>
    </source>
</evidence>
<proteinExistence type="predicted"/>
<dbReference type="AlphaFoldDB" id="A0A6G1JH53"/>
<organism evidence="3 4">
    <name type="scientific">Lentithecium fluviatile CBS 122367</name>
    <dbReference type="NCBI Taxonomy" id="1168545"/>
    <lineage>
        <taxon>Eukaryota</taxon>
        <taxon>Fungi</taxon>
        <taxon>Dikarya</taxon>
        <taxon>Ascomycota</taxon>
        <taxon>Pezizomycotina</taxon>
        <taxon>Dothideomycetes</taxon>
        <taxon>Pleosporomycetidae</taxon>
        <taxon>Pleosporales</taxon>
        <taxon>Massarineae</taxon>
        <taxon>Lentitheciaceae</taxon>
        <taxon>Lentithecium</taxon>
    </lineage>
</organism>
<protein>
    <submittedName>
        <fullName evidence="3">Uncharacterized protein</fullName>
    </submittedName>
</protein>
<feature type="chain" id="PRO_5026105066" evidence="2">
    <location>
        <begin position="22"/>
        <end position="226"/>
    </location>
</feature>
<dbReference type="Proteomes" id="UP000799291">
    <property type="component" value="Unassembled WGS sequence"/>
</dbReference>
<evidence type="ECO:0000256" key="2">
    <source>
        <dbReference type="SAM" id="SignalP"/>
    </source>
</evidence>
<evidence type="ECO:0000313" key="4">
    <source>
        <dbReference type="Proteomes" id="UP000799291"/>
    </source>
</evidence>
<feature type="signal peptide" evidence="2">
    <location>
        <begin position="1"/>
        <end position="21"/>
    </location>
</feature>
<feature type="region of interest" description="Disordered" evidence="1">
    <location>
        <begin position="112"/>
        <end position="133"/>
    </location>
</feature>
<name>A0A6G1JH53_9PLEO</name>
<dbReference type="EMBL" id="MU005572">
    <property type="protein sequence ID" value="KAF2689796.1"/>
    <property type="molecule type" value="Genomic_DNA"/>
</dbReference>
<reference evidence="3" key="1">
    <citation type="journal article" date="2020" name="Stud. Mycol.">
        <title>101 Dothideomycetes genomes: a test case for predicting lifestyles and emergence of pathogens.</title>
        <authorList>
            <person name="Haridas S."/>
            <person name="Albert R."/>
            <person name="Binder M."/>
            <person name="Bloem J."/>
            <person name="Labutti K."/>
            <person name="Salamov A."/>
            <person name="Andreopoulos B."/>
            <person name="Baker S."/>
            <person name="Barry K."/>
            <person name="Bills G."/>
            <person name="Bluhm B."/>
            <person name="Cannon C."/>
            <person name="Castanera R."/>
            <person name="Culley D."/>
            <person name="Daum C."/>
            <person name="Ezra D."/>
            <person name="Gonzalez J."/>
            <person name="Henrissat B."/>
            <person name="Kuo A."/>
            <person name="Liang C."/>
            <person name="Lipzen A."/>
            <person name="Lutzoni F."/>
            <person name="Magnuson J."/>
            <person name="Mondo S."/>
            <person name="Nolan M."/>
            <person name="Ohm R."/>
            <person name="Pangilinan J."/>
            <person name="Park H.-J."/>
            <person name="Ramirez L."/>
            <person name="Alfaro M."/>
            <person name="Sun H."/>
            <person name="Tritt A."/>
            <person name="Yoshinaga Y."/>
            <person name="Zwiers L.-H."/>
            <person name="Turgeon B."/>
            <person name="Goodwin S."/>
            <person name="Spatafora J."/>
            <person name="Crous P."/>
            <person name="Grigoriev I."/>
        </authorList>
    </citation>
    <scope>NUCLEOTIDE SEQUENCE</scope>
    <source>
        <strain evidence="3">CBS 122367</strain>
    </source>
</reference>
<keyword evidence="4" id="KW-1185">Reference proteome</keyword>
<evidence type="ECO:0000313" key="3">
    <source>
        <dbReference type="EMBL" id="KAF2689796.1"/>
    </source>
</evidence>
<accession>A0A6G1JH53</accession>